<dbReference type="EMBL" id="FQZQ01000026">
    <property type="protein sequence ID" value="SHK33770.1"/>
    <property type="molecule type" value="Genomic_DNA"/>
</dbReference>
<dbReference type="Gene3D" id="3.10.620.30">
    <property type="match status" value="1"/>
</dbReference>
<dbReference type="PANTHER" id="PTHR39327">
    <property type="match status" value="1"/>
</dbReference>
<dbReference type="Pfam" id="PF06035">
    <property type="entry name" value="Peptidase_C93"/>
    <property type="match status" value="1"/>
</dbReference>
<dbReference type="AlphaFoldDB" id="A0A1M6RMZ9"/>
<protein>
    <submittedName>
        <fullName evidence="1">Predicted transglutaminase-like cysteine proteinase</fullName>
    </submittedName>
</protein>
<dbReference type="Proteomes" id="UP000183982">
    <property type="component" value="Unassembled WGS sequence"/>
</dbReference>
<gene>
    <name evidence="1" type="ORF">SAMN05444000_1262</name>
</gene>
<proteinExistence type="predicted"/>
<accession>A0A1M6RMZ9</accession>
<name>A0A1M6RMZ9_9RHOB</name>
<reference evidence="2" key="1">
    <citation type="submission" date="2016-11" db="EMBL/GenBank/DDBJ databases">
        <authorList>
            <person name="Varghese N."/>
            <person name="Submissions S."/>
        </authorList>
    </citation>
    <scope>NUCLEOTIDE SEQUENCE [LARGE SCALE GENOMIC DNA]</scope>
    <source>
        <strain evidence="2">DSM 100564</strain>
    </source>
</reference>
<dbReference type="InterPro" id="IPR010319">
    <property type="entry name" value="Transglutaminase-like_Cys_pept"/>
</dbReference>
<evidence type="ECO:0000313" key="2">
    <source>
        <dbReference type="Proteomes" id="UP000183982"/>
    </source>
</evidence>
<dbReference type="STRING" id="1470563.SAMN05444000_1262"/>
<organism evidence="1 2">
    <name type="scientific">Shimia gijangensis</name>
    <dbReference type="NCBI Taxonomy" id="1470563"/>
    <lineage>
        <taxon>Bacteria</taxon>
        <taxon>Pseudomonadati</taxon>
        <taxon>Pseudomonadota</taxon>
        <taxon>Alphaproteobacteria</taxon>
        <taxon>Rhodobacterales</taxon>
        <taxon>Roseobacteraceae</taxon>
    </lineage>
</organism>
<dbReference type="PANTHER" id="PTHR39327:SF1">
    <property type="entry name" value="BLR5470 PROTEIN"/>
    <property type="match status" value="1"/>
</dbReference>
<keyword evidence="2" id="KW-1185">Reference proteome</keyword>
<sequence>MEKILTVRIAQIDCPALWKLFCSFLLGLICATLPEKSFASSDLGPVFLQAQNSIAPPSGARGLCQKYDWACSKSRKPTDFSKNAFKIVNSVNKKVNARTRSVSDQAQYKKVEVWALPTTRGGDCEDFALLKKRELIKYGIEPTSLFLATVLDKQRRSHAVLVYRSPQGDLVLDNLTNQIKPWRETQYIFLRMQNPKNLKGWVGGFS</sequence>
<evidence type="ECO:0000313" key="1">
    <source>
        <dbReference type="EMBL" id="SHK33770.1"/>
    </source>
</evidence>